<dbReference type="GO" id="GO:0003824">
    <property type="term" value="F:catalytic activity"/>
    <property type="evidence" value="ECO:0007669"/>
    <property type="project" value="InterPro"/>
</dbReference>
<protein>
    <recommendedName>
        <fullName evidence="1">Phosphoadenosine phosphosulphate reductase domain-containing protein</fullName>
    </recommendedName>
</protein>
<gene>
    <name evidence="2" type="ORF">DIE28_02560</name>
</gene>
<dbReference type="InterPro" id="IPR014729">
    <property type="entry name" value="Rossmann-like_a/b/a_fold"/>
</dbReference>
<dbReference type="EMBL" id="QFCQ01000008">
    <property type="protein sequence ID" value="RDW14405.1"/>
    <property type="molecule type" value="Genomic_DNA"/>
</dbReference>
<dbReference type="SUPFAM" id="SSF52402">
    <property type="entry name" value="Adenine nucleotide alpha hydrolases-like"/>
    <property type="match status" value="1"/>
</dbReference>
<sequence>MTYHSPTFTAPPVAVDQDVREALAAGAPVAIGISGGKDSQAAVIATIGHLDLIRHTGPRVLVHADLGIVEWDASLTICQELARHFGVELITVRRKAGGLMERWEARWRSSVERYCNLLTVTLVPCWSTPAMRFCTSELKTHVITAELRRRFPGQLVVNATGVRREESARRARQPISDRKPGLINWRPVLDWTEDQVFAAIDASGMRPHPAYRCFVMSRVSCRFCIMSNGPDLAAAAAQPETHNLYRRMVRLEADSGFAFQGARWLGDVAPGLLGDGLTADLAAAKFRAERRKAIESRVPRELLYVKGWPVRVPYQAEAELLAEVRSQVAGLYGFDALYLSPGAVMARYEELMALKEVREARRSPKKAAGRLLDGRTWDEMPGVWA</sequence>
<evidence type="ECO:0000313" key="3">
    <source>
        <dbReference type="Proteomes" id="UP000256679"/>
    </source>
</evidence>
<dbReference type="InterPro" id="IPR002500">
    <property type="entry name" value="PAPS_reduct_dom"/>
</dbReference>
<evidence type="ECO:0000259" key="1">
    <source>
        <dbReference type="Pfam" id="PF01507"/>
    </source>
</evidence>
<accession>A0A3D8PGT0</accession>
<dbReference type="AlphaFoldDB" id="A0A3D8PGT0"/>
<name>A0A3D8PGT0_9RHOB</name>
<organism evidence="2 3">
    <name type="scientific">Paracoccus thiocyanatus</name>
    <dbReference type="NCBI Taxonomy" id="34006"/>
    <lineage>
        <taxon>Bacteria</taxon>
        <taxon>Pseudomonadati</taxon>
        <taxon>Pseudomonadota</taxon>
        <taxon>Alphaproteobacteria</taxon>
        <taxon>Rhodobacterales</taxon>
        <taxon>Paracoccaceae</taxon>
        <taxon>Paracoccus</taxon>
    </lineage>
</organism>
<keyword evidence="3" id="KW-1185">Reference proteome</keyword>
<dbReference type="Gene3D" id="3.40.50.620">
    <property type="entry name" value="HUPs"/>
    <property type="match status" value="1"/>
</dbReference>
<reference evidence="2 3" key="1">
    <citation type="submission" date="2018-05" db="EMBL/GenBank/DDBJ databases">
        <title>Whole genome sequencing of Paracoccus thiocyanatus SST.</title>
        <authorList>
            <person name="Ghosh W."/>
            <person name="Rameez M.J."/>
            <person name="Roy C."/>
        </authorList>
    </citation>
    <scope>NUCLEOTIDE SEQUENCE [LARGE SCALE GENOMIC DNA]</scope>
    <source>
        <strain evidence="2 3">SST</strain>
    </source>
</reference>
<proteinExistence type="predicted"/>
<dbReference type="Proteomes" id="UP000256679">
    <property type="component" value="Unassembled WGS sequence"/>
</dbReference>
<dbReference type="Pfam" id="PF01507">
    <property type="entry name" value="PAPS_reduct"/>
    <property type="match status" value="1"/>
</dbReference>
<dbReference type="RefSeq" id="WP_115754555.1">
    <property type="nucleotide sequence ID" value="NZ_QFCQ01000008.1"/>
</dbReference>
<evidence type="ECO:0000313" key="2">
    <source>
        <dbReference type="EMBL" id="RDW14405.1"/>
    </source>
</evidence>
<comment type="caution">
    <text evidence="2">The sequence shown here is derived from an EMBL/GenBank/DDBJ whole genome shotgun (WGS) entry which is preliminary data.</text>
</comment>
<feature type="domain" description="Phosphoadenosine phosphosulphate reductase" evidence="1">
    <location>
        <begin position="30"/>
        <end position="212"/>
    </location>
</feature>